<dbReference type="Gene3D" id="2.40.320.10">
    <property type="entry name" value="Hypothetical Protein Pfu-838710-001"/>
    <property type="match status" value="1"/>
</dbReference>
<feature type="domain" description="CHAD" evidence="2">
    <location>
        <begin position="225"/>
        <end position="505"/>
    </location>
</feature>
<sequence length="505" mass="57288">MRRFCSESIVIVETEIKLHISPEHLLKLKRHPWLRSLATGRASSQKLYSIYYDTADLELRRQAMALRLRRAGRQWIQTLKGGGQVSAGLHQRNEWETPVPSEQLDFEMLKAGGGELPHGVRNRLQPVFVTDFTRNVRLLEFGGARIELCMDSGEIRAGKSSCPISEVELELISGAPRQLFELALALLDIVPLEVEHTSKAEYGYLLFSASGPSVSKARFPELRKSQSTASVLPSLIGACLAHVQANVPGALLKVDEEYLHQVRVGLRRLRVALSITQRFDGDDEELAELREQVARLCVELGRSREWDVFVTQTLAPICTRMPEHSGLREVLRASERARKKQHAGMEDNLSSQEFQRLLLRLGAWMHSDRWLGTGARLDRFVAKILEKRSRQVLKYGAGTAGENAEQLHVLRIACKKLRYSIEMFGSLFHDAAIKEYVAVLSRLQDILGALNDIAVAHRLLNELDNAARRDTLALIRGWMEHDYAERVAEFRRIWSRFAAQKGFWD</sequence>
<dbReference type="Pfam" id="PF05235">
    <property type="entry name" value="CHAD"/>
    <property type="match status" value="1"/>
</dbReference>
<dbReference type="KEGG" id="seme:MIZ01_1363"/>
<dbReference type="EMBL" id="AP023423">
    <property type="protein sequence ID" value="BCK87578.1"/>
    <property type="molecule type" value="Genomic_DNA"/>
</dbReference>
<feature type="domain" description="CYTH" evidence="1">
    <location>
        <begin position="11"/>
        <end position="208"/>
    </location>
</feature>
<accession>A0AAN2BYZ4</accession>
<dbReference type="Gene3D" id="1.40.20.10">
    <property type="entry name" value="CHAD domain"/>
    <property type="match status" value="1"/>
</dbReference>
<gene>
    <name evidence="3" type="ORF">MIZ01_1363</name>
</gene>
<dbReference type="GO" id="GO:0050355">
    <property type="term" value="F:inorganic triphosphate phosphatase activity"/>
    <property type="evidence" value="ECO:0007669"/>
    <property type="project" value="InterPro"/>
</dbReference>
<organism evidence="3 4">
    <name type="scientific">Sideroxyarcus emersonii</name>
    <dbReference type="NCBI Taxonomy" id="2764705"/>
    <lineage>
        <taxon>Bacteria</taxon>
        <taxon>Pseudomonadati</taxon>
        <taxon>Pseudomonadota</taxon>
        <taxon>Betaproteobacteria</taxon>
        <taxon>Nitrosomonadales</taxon>
        <taxon>Gallionellaceae</taxon>
        <taxon>Sideroxyarcus</taxon>
    </lineage>
</organism>
<evidence type="ECO:0000259" key="1">
    <source>
        <dbReference type="PROSITE" id="PS51707"/>
    </source>
</evidence>
<dbReference type="InterPro" id="IPR023577">
    <property type="entry name" value="CYTH_domain"/>
</dbReference>
<dbReference type="SMART" id="SM01118">
    <property type="entry name" value="CYTH"/>
    <property type="match status" value="1"/>
</dbReference>
<evidence type="ECO:0000313" key="3">
    <source>
        <dbReference type="EMBL" id="BCK87578.1"/>
    </source>
</evidence>
<dbReference type="Pfam" id="PF01928">
    <property type="entry name" value="CYTH"/>
    <property type="match status" value="1"/>
</dbReference>
<protein>
    <submittedName>
        <fullName evidence="3">Uncharacterized protein</fullName>
    </submittedName>
</protein>
<dbReference type="GO" id="GO:0046872">
    <property type="term" value="F:metal ion binding"/>
    <property type="evidence" value="ECO:0007669"/>
    <property type="project" value="TreeGrafter"/>
</dbReference>
<dbReference type="InterPro" id="IPR038186">
    <property type="entry name" value="CHAD_dom_sf"/>
</dbReference>
<keyword evidence="4" id="KW-1185">Reference proteome</keyword>
<dbReference type="InterPro" id="IPR039013">
    <property type="entry name" value="YgiF"/>
</dbReference>
<name>A0AAN2BYZ4_9PROT</name>
<dbReference type="CDD" id="cd07756">
    <property type="entry name" value="CYTH-like_Pase_CHAD"/>
    <property type="match status" value="1"/>
</dbReference>
<dbReference type="SMART" id="SM00880">
    <property type="entry name" value="CHAD"/>
    <property type="match status" value="1"/>
</dbReference>
<proteinExistence type="predicted"/>
<dbReference type="InterPro" id="IPR033469">
    <property type="entry name" value="CYTH-like_dom_sf"/>
</dbReference>
<dbReference type="InterPro" id="IPR007899">
    <property type="entry name" value="CHAD_dom"/>
</dbReference>
<evidence type="ECO:0000259" key="2">
    <source>
        <dbReference type="PROSITE" id="PS51708"/>
    </source>
</evidence>
<dbReference type="PANTHER" id="PTHR39569:SF1">
    <property type="entry name" value="INORGANIC TRIPHOSPHATASE"/>
    <property type="match status" value="1"/>
</dbReference>
<dbReference type="SUPFAM" id="SSF55154">
    <property type="entry name" value="CYTH-like phosphatases"/>
    <property type="match status" value="1"/>
</dbReference>
<dbReference type="Proteomes" id="UP001320326">
    <property type="component" value="Chromosome"/>
</dbReference>
<reference evidence="3 4" key="1">
    <citation type="journal article" date="2022" name="Int. J. Syst. Evol. Microbiol.">
        <title>&lt;i&gt;Sideroxyarcus emersonii&lt;/i&gt; gen. nov. sp. nov., a neutrophilic, microaerobic iron- and thiosulfate-oxidizing bacterium isolated from iron-rich wetland sediment.</title>
        <authorList>
            <person name="Kato S."/>
            <person name="Itoh T."/>
            <person name="Iino T."/>
            <person name="Ohkuma M."/>
        </authorList>
    </citation>
    <scope>NUCLEOTIDE SEQUENCE [LARGE SCALE GENOMIC DNA]</scope>
    <source>
        <strain evidence="3 4">MIZ01</strain>
    </source>
</reference>
<dbReference type="PANTHER" id="PTHR39569">
    <property type="entry name" value="INORGANIC TRIPHOSPHATASE"/>
    <property type="match status" value="1"/>
</dbReference>
<evidence type="ECO:0000313" key="4">
    <source>
        <dbReference type="Proteomes" id="UP001320326"/>
    </source>
</evidence>
<dbReference type="PROSITE" id="PS51708">
    <property type="entry name" value="CHAD"/>
    <property type="match status" value="1"/>
</dbReference>
<dbReference type="AlphaFoldDB" id="A0AAN2BYZ4"/>
<dbReference type="PROSITE" id="PS51707">
    <property type="entry name" value="CYTH"/>
    <property type="match status" value="1"/>
</dbReference>